<evidence type="ECO:0000256" key="1">
    <source>
        <dbReference type="ARBA" id="ARBA00004162"/>
    </source>
</evidence>
<comment type="caution">
    <text evidence="19">The sequence shown here is derived from an EMBL/GenBank/DDBJ whole genome shotgun (WGS) entry which is preliminary data.</text>
</comment>
<evidence type="ECO:0000256" key="7">
    <source>
        <dbReference type="ARBA" id="ARBA00022692"/>
    </source>
</evidence>
<dbReference type="SUPFAM" id="SSF101790">
    <property type="entry name" value="Aminomethyltransferase beta-barrel domain"/>
    <property type="match status" value="1"/>
</dbReference>
<proteinExistence type="inferred from homology"/>
<dbReference type="SUPFAM" id="SSF103025">
    <property type="entry name" value="Folate-binding domain"/>
    <property type="match status" value="1"/>
</dbReference>
<dbReference type="EC" id="2.7.11.1" evidence="3"/>
<evidence type="ECO:0000256" key="10">
    <source>
        <dbReference type="ARBA" id="ARBA00022840"/>
    </source>
</evidence>
<feature type="transmembrane region" description="Helical" evidence="17">
    <location>
        <begin position="624"/>
        <end position="650"/>
    </location>
</feature>
<evidence type="ECO:0000256" key="16">
    <source>
        <dbReference type="PROSITE-ProRule" id="PRU10141"/>
    </source>
</evidence>
<dbReference type="FunFam" id="3.30.200.20:FF:000542">
    <property type="entry name" value="Receptor-like serine/threonine-protein kinase At4g25390"/>
    <property type="match status" value="1"/>
</dbReference>
<dbReference type="AlphaFoldDB" id="A0A9J6ALU4"/>
<dbReference type="Pfam" id="PF07714">
    <property type="entry name" value="PK_Tyr_Ser-Thr"/>
    <property type="match status" value="1"/>
</dbReference>
<dbReference type="InterPro" id="IPR043891">
    <property type="entry name" value="SPARK"/>
</dbReference>
<dbReference type="Pfam" id="PF19160">
    <property type="entry name" value="SPARK"/>
    <property type="match status" value="1"/>
</dbReference>
<keyword evidence="12 17" id="KW-1133">Transmembrane helix</keyword>
<dbReference type="PROSITE" id="PS50011">
    <property type="entry name" value="PROTEIN_KINASE_DOM"/>
    <property type="match status" value="1"/>
</dbReference>
<dbReference type="InterPro" id="IPR000719">
    <property type="entry name" value="Prot_kinase_dom"/>
</dbReference>
<dbReference type="Gene3D" id="3.30.1360.120">
    <property type="entry name" value="Probable tRNA modification gtpase trme, domain 1"/>
    <property type="match status" value="1"/>
</dbReference>
<dbReference type="InterPro" id="IPR027266">
    <property type="entry name" value="TrmE/GcvT-like"/>
</dbReference>
<keyword evidence="4" id="KW-1003">Cell membrane</keyword>
<evidence type="ECO:0000256" key="3">
    <source>
        <dbReference type="ARBA" id="ARBA00012513"/>
    </source>
</evidence>
<dbReference type="OrthoDB" id="191995at2759"/>
<dbReference type="GO" id="GO:0004674">
    <property type="term" value="F:protein serine/threonine kinase activity"/>
    <property type="evidence" value="ECO:0007669"/>
    <property type="project" value="UniProtKB-KW"/>
</dbReference>
<accession>A0A9J6ALU4</accession>
<keyword evidence="10 16" id="KW-0067">ATP-binding</keyword>
<evidence type="ECO:0000256" key="15">
    <source>
        <dbReference type="ARBA" id="ARBA00048679"/>
    </source>
</evidence>
<comment type="catalytic activity">
    <reaction evidence="14">
        <text>L-threonyl-[protein] + ATP = O-phospho-L-threonyl-[protein] + ADP + H(+)</text>
        <dbReference type="Rhea" id="RHEA:46608"/>
        <dbReference type="Rhea" id="RHEA-COMP:11060"/>
        <dbReference type="Rhea" id="RHEA-COMP:11605"/>
        <dbReference type="ChEBI" id="CHEBI:15378"/>
        <dbReference type="ChEBI" id="CHEBI:30013"/>
        <dbReference type="ChEBI" id="CHEBI:30616"/>
        <dbReference type="ChEBI" id="CHEBI:61977"/>
        <dbReference type="ChEBI" id="CHEBI:456216"/>
        <dbReference type="EC" id="2.7.11.1"/>
    </reaction>
</comment>
<dbReference type="InterPro" id="IPR017441">
    <property type="entry name" value="Protein_kinase_ATP_BS"/>
</dbReference>
<dbReference type="Proteomes" id="UP000824120">
    <property type="component" value="Chromosome 2"/>
</dbReference>
<evidence type="ECO:0000256" key="8">
    <source>
        <dbReference type="ARBA" id="ARBA00022741"/>
    </source>
</evidence>
<keyword evidence="20" id="KW-1185">Reference proteome</keyword>
<evidence type="ECO:0000256" key="9">
    <source>
        <dbReference type="ARBA" id="ARBA00022777"/>
    </source>
</evidence>
<keyword evidence="6" id="KW-0808">Transferase</keyword>
<dbReference type="PANTHER" id="PTHR43757:SF14">
    <property type="entry name" value="GLYCINE CLEAVAGE T-PROTEIN FAMILY"/>
    <property type="match status" value="1"/>
</dbReference>
<protein>
    <recommendedName>
        <fullName evidence="3">non-specific serine/threonine protein kinase</fullName>
        <ecNumber evidence="3">2.7.11.1</ecNumber>
    </recommendedName>
</protein>
<keyword evidence="13 17" id="KW-0472">Membrane</keyword>
<dbReference type="Pfam" id="PF08669">
    <property type="entry name" value="GCV_T_C"/>
    <property type="match status" value="1"/>
</dbReference>
<name>A0A9J6ALU4_SOLCO</name>
<comment type="catalytic activity">
    <reaction evidence="15">
        <text>L-seryl-[protein] + ATP = O-phospho-L-seryl-[protein] + ADP + H(+)</text>
        <dbReference type="Rhea" id="RHEA:17989"/>
        <dbReference type="Rhea" id="RHEA-COMP:9863"/>
        <dbReference type="Rhea" id="RHEA-COMP:11604"/>
        <dbReference type="ChEBI" id="CHEBI:15378"/>
        <dbReference type="ChEBI" id="CHEBI:29999"/>
        <dbReference type="ChEBI" id="CHEBI:30616"/>
        <dbReference type="ChEBI" id="CHEBI:83421"/>
        <dbReference type="ChEBI" id="CHEBI:456216"/>
        <dbReference type="EC" id="2.7.11.1"/>
    </reaction>
</comment>
<evidence type="ECO:0000256" key="12">
    <source>
        <dbReference type="ARBA" id="ARBA00022989"/>
    </source>
</evidence>
<evidence type="ECO:0000256" key="2">
    <source>
        <dbReference type="ARBA" id="ARBA00008609"/>
    </source>
</evidence>
<evidence type="ECO:0000256" key="6">
    <source>
        <dbReference type="ARBA" id="ARBA00022679"/>
    </source>
</evidence>
<evidence type="ECO:0000256" key="13">
    <source>
        <dbReference type="ARBA" id="ARBA00023136"/>
    </source>
</evidence>
<keyword evidence="11" id="KW-0809">Transit peptide</keyword>
<dbReference type="GO" id="GO:0005739">
    <property type="term" value="C:mitochondrion"/>
    <property type="evidence" value="ECO:0007669"/>
    <property type="project" value="TreeGrafter"/>
</dbReference>
<dbReference type="PROSITE" id="PS00107">
    <property type="entry name" value="PROTEIN_KINASE_ATP"/>
    <property type="match status" value="1"/>
</dbReference>
<evidence type="ECO:0000256" key="5">
    <source>
        <dbReference type="ARBA" id="ARBA00022527"/>
    </source>
</evidence>
<dbReference type="NCBIfam" id="TIGR03317">
    <property type="entry name" value="ygfZ_signature"/>
    <property type="match status" value="1"/>
</dbReference>
<dbReference type="Gene3D" id="3.30.200.20">
    <property type="entry name" value="Phosphorylase Kinase, domain 1"/>
    <property type="match status" value="1"/>
</dbReference>
<evidence type="ECO:0000313" key="20">
    <source>
        <dbReference type="Proteomes" id="UP000824120"/>
    </source>
</evidence>
<keyword evidence="7 17" id="KW-0812">Transmembrane</keyword>
<dbReference type="InterPro" id="IPR001245">
    <property type="entry name" value="Ser-Thr/Tyr_kinase_cat_dom"/>
</dbReference>
<keyword evidence="5" id="KW-0723">Serine/threonine-protein kinase</keyword>
<dbReference type="InterPro" id="IPR011009">
    <property type="entry name" value="Kinase-like_dom_sf"/>
</dbReference>
<evidence type="ECO:0000256" key="14">
    <source>
        <dbReference type="ARBA" id="ARBA00047899"/>
    </source>
</evidence>
<comment type="subcellular location">
    <subcellularLocation>
        <location evidence="1">Cell membrane</location>
        <topology evidence="1">Single-pass membrane protein</topology>
    </subcellularLocation>
</comment>
<dbReference type="GO" id="GO:0005886">
    <property type="term" value="C:plasma membrane"/>
    <property type="evidence" value="ECO:0007669"/>
    <property type="project" value="UniProtKB-SubCell"/>
</dbReference>
<feature type="binding site" evidence="16">
    <location>
        <position position="720"/>
    </location>
    <ligand>
        <name>ATP</name>
        <dbReference type="ChEBI" id="CHEBI:30616"/>
    </ligand>
</feature>
<feature type="domain" description="Protein kinase" evidence="18">
    <location>
        <begin position="691"/>
        <end position="754"/>
    </location>
</feature>
<dbReference type="InterPro" id="IPR028896">
    <property type="entry name" value="GcvT/YgfZ/DmdA"/>
</dbReference>
<dbReference type="InterPro" id="IPR017703">
    <property type="entry name" value="YgfZ/GCV_T_CS"/>
</dbReference>
<evidence type="ECO:0000256" key="4">
    <source>
        <dbReference type="ARBA" id="ARBA00022475"/>
    </source>
</evidence>
<gene>
    <name evidence="19" type="ORF">H5410_010842</name>
</gene>
<dbReference type="FunFam" id="3.30.1360.120:FF:000021">
    <property type="entry name" value="Slr0635 protein"/>
    <property type="match status" value="1"/>
</dbReference>
<keyword evidence="8 16" id="KW-0547">Nucleotide-binding</keyword>
<dbReference type="Pfam" id="PF01571">
    <property type="entry name" value="GCV_T"/>
    <property type="match status" value="1"/>
</dbReference>
<organism evidence="19 20">
    <name type="scientific">Solanum commersonii</name>
    <name type="common">Commerson's wild potato</name>
    <name type="synonym">Commerson's nightshade</name>
    <dbReference type="NCBI Taxonomy" id="4109"/>
    <lineage>
        <taxon>Eukaryota</taxon>
        <taxon>Viridiplantae</taxon>
        <taxon>Streptophyta</taxon>
        <taxon>Embryophyta</taxon>
        <taxon>Tracheophyta</taxon>
        <taxon>Spermatophyta</taxon>
        <taxon>Magnoliopsida</taxon>
        <taxon>eudicotyledons</taxon>
        <taxon>Gunneridae</taxon>
        <taxon>Pentapetalae</taxon>
        <taxon>asterids</taxon>
        <taxon>lamiids</taxon>
        <taxon>Solanales</taxon>
        <taxon>Solanaceae</taxon>
        <taxon>Solanoideae</taxon>
        <taxon>Solaneae</taxon>
        <taxon>Solanum</taxon>
    </lineage>
</organism>
<reference evidence="19 20" key="1">
    <citation type="submission" date="2020-09" db="EMBL/GenBank/DDBJ databases">
        <title>De no assembly of potato wild relative species, Solanum commersonii.</title>
        <authorList>
            <person name="Cho K."/>
        </authorList>
    </citation>
    <scope>NUCLEOTIDE SEQUENCE [LARGE SCALE GENOMIC DNA]</scope>
    <source>
        <strain evidence="19">LZ3.2</strain>
        <tissue evidence="19">Leaf</tissue>
    </source>
</reference>
<keyword evidence="9" id="KW-0418">Kinase</keyword>
<evidence type="ECO:0000259" key="18">
    <source>
        <dbReference type="PROSITE" id="PS50011"/>
    </source>
</evidence>
<dbReference type="PANTHER" id="PTHR43757">
    <property type="entry name" value="AMINOMETHYLTRANSFERASE"/>
    <property type="match status" value="1"/>
</dbReference>
<evidence type="ECO:0000313" key="19">
    <source>
        <dbReference type="EMBL" id="KAG5625624.1"/>
    </source>
</evidence>
<evidence type="ECO:0000256" key="11">
    <source>
        <dbReference type="ARBA" id="ARBA00022946"/>
    </source>
</evidence>
<sequence length="754" mass="82066">MASLYSANVLFPSLLFSSSSSSSVVTPLAYRPYDTSPAKINRRLSSSFSSAALPFDLSPPPIDHDLLDTMTIAGAKVSEDGVIGTFDNDEEALDAVENGVAVVDLSHYGRIRVSGEDRVQFLHNQSTANFEILHEGQGCDTVFVTPTARTIDIAHAWVMKTAITLVVSPVTRERITHMLKKYIFFADKVEIQDITEQTSLFIMEALSLADIVGQPYGSHKHYNVNGMPITVGVGNIISEEGYSLLMSPAAAESVWKAIIGHGAIPMGSNAWETLRILQGRPTPGKELTDEFNVLEANLWNAVSLNKGCYKGQETISRLVTYDGIKQRLWGIRVSSPVEPGSTISVNGKKVGKVTSFTTGKRASQPLGLGYIKRKAASEGDSVIIGDDVEGTVVEVPFLALSISSAQKSTNFSATCPLDFGYVLRAPWSSSNCKVLNSTPQLSNGSAIPTSSKGQCCQNLLSLFGVAMAQHLKETSLFQLPNLETSASCIQEFQSKLNSLSLPSNLTSFCFDPIQFVNTPYICASIQTIQDWDRKLGNSTVLNSGCRSDLEDLTACDGCVAAGFRVQQQLIAIDGNASHSTDCFYFTILYAAGIVNEFGPESTGAMSCIFSIDLKKDGSSSKRHLALIFGLAGAGMAVLCMSLVLGLYIWWNKRWRKNDDVEMESTVSRRRMRPNTSVWFKFQELERATDSFSQKNFIGRGGFGVVYKGTLADGTNVAVKKIIESDFQGNDEFCNEVDIISNLKHRNLVSLRGVV</sequence>
<dbReference type="GO" id="GO:0005524">
    <property type="term" value="F:ATP binding"/>
    <property type="evidence" value="ECO:0007669"/>
    <property type="project" value="UniProtKB-UniRule"/>
</dbReference>
<dbReference type="EMBL" id="JACXVP010000002">
    <property type="protein sequence ID" value="KAG5625624.1"/>
    <property type="molecule type" value="Genomic_DNA"/>
</dbReference>
<dbReference type="SUPFAM" id="SSF56112">
    <property type="entry name" value="Protein kinase-like (PK-like)"/>
    <property type="match status" value="1"/>
</dbReference>
<dbReference type="InterPro" id="IPR013977">
    <property type="entry name" value="GcvT_C"/>
</dbReference>
<comment type="similarity">
    <text evidence="2">Belongs to the GcvT family.</text>
</comment>
<dbReference type="InterPro" id="IPR006222">
    <property type="entry name" value="GCVT_N"/>
</dbReference>
<dbReference type="InterPro" id="IPR029043">
    <property type="entry name" value="GcvT/YgfZ_C"/>
</dbReference>
<evidence type="ECO:0000256" key="17">
    <source>
        <dbReference type="SAM" id="Phobius"/>
    </source>
</evidence>